<evidence type="ECO:0000259" key="5">
    <source>
        <dbReference type="Pfam" id="PF01420"/>
    </source>
</evidence>
<evidence type="ECO:0000256" key="1">
    <source>
        <dbReference type="ARBA" id="ARBA00010923"/>
    </source>
</evidence>
<dbReference type="REBASE" id="193368">
    <property type="entry name" value="S.TthFOKN1ORF2235P"/>
</dbReference>
<dbReference type="InterPro" id="IPR051212">
    <property type="entry name" value="Type-I_RE_S_subunit"/>
</dbReference>
<dbReference type="Gene3D" id="3.90.220.20">
    <property type="entry name" value="DNA methylase specificity domains"/>
    <property type="match status" value="2"/>
</dbReference>
<name>A0A1Z4VSK1_9GAMM</name>
<proteinExistence type="inferred from homology"/>
<reference evidence="6 7" key="1">
    <citation type="submission" date="2017-05" db="EMBL/GenBank/DDBJ databases">
        <title>Thiocyanate degradation by Thiohalobacter thiocyanaticus FOKN1.</title>
        <authorList>
            <person name="Oshiki M."/>
            <person name="Fukushima T."/>
            <person name="Kawano S."/>
            <person name="Nakagawa J."/>
        </authorList>
    </citation>
    <scope>NUCLEOTIDE SEQUENCE [LARGE SCALE GENOMIC DNA]</scope>
    <source>
        <strain evidence="6 7">FOKN1</strain>
    </source>
</reference>
<feature type="compositionally biased region" description="Polar residues" evidence="4">
    <location>
        <begin position="14"/>
        <end position="28"/>
    </location>
</feature>
<dbReference type="OrthoDB" id="398435at2"/>
<evidence type="ECO:0000313" key="7">
    <source>
        <dbReference type="Proteomes" id="UP000218765"/>
    </source>
</evidence>
<dbReference type="InterPro" id="IPR000055">
    <property type="entry name" value="Restrct_endonuc_typeI_TRD"/>
</dbReference>
<accession>A0A1Z4VSK1</accession>
<evidence type="ECO:0000313" key="6">
    <source>
        <dbReference type="EMBL" id="BAZ94611.1"/>
    </source>
</evidence>
<dbReference type="Pfam" id="PF01420">
    <property type="entry name" value="Methylase_S"/>
    <property type="match status" value="2"/>
</dbReference>
<dbReference type="RefSeq" id="WP_096366683.1">
    <property type="nucleotide sequence ID" value="NZ_AP018052.1"/>
</dbReference>
<comment type="similarity">
    <text evidence="1">Belongs to the type-I restriction system S methylase family.</text>
</comment>
<dbReference type="GO" id="GO:0004519">
    <property type="term" value="F:endonuclease activity"/>
    <property type="evidence" value="ECO:0007669"/>
    <property type="project" value="UniProtKB-KW"/>
</dbReference>
<dbReference type="SUPFAM" id="SSF116734">
    <property type="entry name" value="DNA methylase specificity domain"/>
    <property type="match status" value="2"/>
</dbReference>
<evidence type="ECO:0000256" key="4">
    <source>
        <dbReference type="SAM" id="MobiDB-lite"/>
    </source>
</evidence>
<keyword evidence="3" id="KW-0238">DNA-binding</keyword>
<dbReference type="EMBL" id="AP018052">
    <property type="protein sequence ID" value="BAZ94611.1"/>
    <property type="molecule type" value="Genomic_DNA"/>
</dbReference>
<dbReference type="GO" id="GO:0003677">
    <property type="term" value="F:DNA binding"/>
    <property type="evidence" value="ECO:0007669"/>
    <property type="project" value="UniProtKB-KW"/>
</dbReference>
<dbReference type="KEGG" id="ttc:FOKN1_2234"/>
<gene>
    <name evidence="6" type="ORF">FOKN1_2234</name>
</gene>
<feature type="domain" description="Type I restriction modification DNA specificity" evidence="5">
    <location>
        <begin position="389"/>
        <end position="555"/>
    </location>
</feature>
<keyword evidence="2" id="KW-0680">Restriction system</keyword>
<dbReference type="PANTHER" id="PTHR43140">
    <property type="entry name" value="TYPE-1 RESTRICTION ENZYME ECOKI SPECIFICITY PROTEIN"/>
    <property type="match status" value="1"/>
</dbReference>
<keyword evidence="6" id="KW-0255">Endonuclease</keyword>
<protein>
    <submittedName>
        <fullName evidence="6">Restriction endonuclease S subunits</fullName>
    </submittedName>
</protein>
<sequence length="584" mass="65257">MNEKRHPRTGVNPEYNQPCHSGKSRNPVTDNLDLWTSAILTKSITGRGSNGKQQGYGIKKLRELILELAVRGKLVSQDPNDEPASVLLEKIADEKTRLIKEGKIKKPQPLSKISKDEIPYALPVGWEWARFGNIFELEYGNNLPQVKRSNTGEYPVYGSNGVVGTHNEYSIESPCIVVGRKGSAGALNLCLSDGCWVTDVAYSVVPPSAMDLEFTFKLFHTLGLDNLGKGIKPGLSRNEAYILPVVIPPLAEQHRIVSKVDELMALCDQLEQQQTHSLEAHQALVETLLATLTSVESADDLDEAWSRIASHFDTLFATEHSIDQLKQTILQLAIMGKLVPQDPNDEPASVLLEKIAKEKTRLVKEKKIRKEKKLPEIGEDEKPFEQKNGWEWVRLGQVVHIRGGKRVSNGYQLLSNPTPYIYIRVSDMKDGAIDDSDLRYIDEAMYSKISQYIITKNDIYMTIVGATIGKCGLVPDKFDGMNLTENAARLTPFFVSKIYLYKALSTAFCQEQFIDKTKQVGVQKMALNRLASTIFPLPPLAEQHRIVAKVDELMFLCDALKSRLADAQNTQRHFADAIVEQAVA</sequence>
<dbReference type="CDD" id="cd17267">
    <property type="entry name" value="RMtype1_S_EcoAO83I-TRD1-CR1_like"/>
    <property type="match status" value="1"/>
</dbReference>
<dbReference type="Proteomes" id="UP000218765">
    <property type="component" value="Chromosome"/>
</dbReference>
<feature type="region of interest" description="Disordered" evidence="4">
    <location>
        <begin position="1"/>
        <end position="28"/>
    </location>
</feature>
<dbReference type="AlphaFoldDB" id="A0A1Z4VSK1"/>
<organism evidence="6 7">
    <name type="scientific">Thiohalobacter thiocyanaticus</name>
    <dbReference type="NCBI Taxonomy" id="585455"/>
    <lineage>
        <taxon>Bacteria</taxon>
        <taxon>Pseudomonadati</taxon>
        <taxon>Pseudomonadota</taxon>
        <taxon>Gammaproteobacteria</taxon>
        <taxon>Thiohalobacterales</taxon>
        <taxon>Thiohalobacteraceae</taxon>
        <taxon>Thiohalobacter</taxon>
    </lineage>
</organism>
<feature type="domain" description="Type I restriction modification DNA specificity" evidence="5">
    <location>
        <begin position="123"/>
        <end position="279"/>
    </location>
</feature>
<evidence type="ECO:0000256" key="2">
    <source>
        <dbReference type="ARBA" id="ARBA00022747"/>
    </source>
</evidence>
<keyword evidence="6" id="KW-0378">Hydrolase</keyword>
<dbReference type="PANTHER" id="PTHR43140:SF1">
    <property type="entry name" value="TYPE I RESTRICTION ENZYME ECOKI SPECIFICITY SUBUNIT"/>
    <property type="match status" value="1"/>
</dbReference>
<keyword evidence="7" id="KW-1185">Reference proteome</keyword>
<dbReference type="InterPro" id="IPR044946">
    <property type="entry name" value="Restrct_endonuc_typeI_TRD_sf"/>
</dbReference>
<evidence type="ECO:0000256" key="3">
    <source>
        <dbReference type="ARBA" id="ARBA00023125"/>
    </source>
</evidence>
<dbReference type="CDD" id="cd17256">
    <property type="entry name" value="RMtype1_S_EcoJA65PI-TRD1-CR1_like"/>
    <property type="match status" value="1"/>
</dbReference>
<dbReference type="GO" id="GO:0009307">
    <property type="term" value="P:DNA restriction-modification system"/>
    <property type="evidence" value="ECO:0007669"/>
    <property type="project" value="UniProtKB-KW"/>
</dbReference>
<keyword evidence="6" id="KW-0540">Nuclease</keyword>